<evidence type="ECO:0000256" key="4">
    <source>
        <dbReference type="ARBA" id="ARBA00022692"/>
    </source>
</evidence>
<evidence type="ECO:0000256" key="9">
    <source>
        <dbReference type="RuleBase" id="RU003357"/>
    </source>
</evidence>
<dbReference type="Gene3D" id="2.170.130.10">
    <property type="entry name" value="TonB-dependent receptor, plug domain"/>
    <property type="match status" value="1"/>
</dbReference>
<keyword evidence="3 8" id="KW-1134">Transmembrane beta strand</keyword>
<evidence type="ECO:0000256" key="10">
    <source>
        <dbReference type="SAM" id="MobiDB-lite"/>
    </source>
</evidence>
<evidence type="ECO:0000256" key="3">
    <source>
        <dbReference type="ARBA" id="ARBA00022452"/>
    </source>
</evidence>
<feature type="compositionally biased region" description="Basic and acidic residues" evidence="10">
    <location>
        <begin position="294"/>
        <end position="311"/>
    </location>
</feature>
<evidence type="ECO:0000256" key="7">
    <source>
        <dbReference type="ARBA" id="ARBA00023237"/>
    </source>
</evidence>
<dbReference type="PROSITE" id="PS52016">
    <property type="entry name" value="TONB_DEPENDENT_REC_3"/>
    <property type="match status" value="1"/>
</dbReference>
<comment type="caution">
    <text evidence="14">The sequence shown here is derived from an EMBL/GenBank/DDBJ whole genome shotgun (WGS) entry which is preliminary data.</text>
</comment>
<evidence type="ECO:0000256" key="2">
    <source>
        <dbReference type="ARBA" id="ARBA00022448"/>
    </source>
</evidence>
<keyword evidence="4 8" id="KW-0812">Transmembrane</keyword>
<dbReference type="Pfam" id="PF07715">
    <property type="entry name" value="Plug"/>
    <property type="match status" value="1"/>
</dbReference>
<keyword evidence="6 8" id="KW-0472">Membrane</keyword>
<keyword evidence="11" id="KW-0732">Signal</keyword>
<dbReference type="Pfam" id="PF00593">
    <property type="entry name" value="TonB_dep_Rec_b-barrel"/>
    <property type="match status" value="1"/>
</dbReference>
<dbReference type="EMBL" id="JAOWKX010000011">
    <property type="protein sequence ID" value="MCV2886431.1"/>
    <property type="molecule type" value="Genomic_DNA"/>
</dbReference>
<sequence length="753" mass="83787">MKTPALSLIGLAVMTNMALAQDKITHKDESELEKLVITASPLSRSVLESATPVTIIAGEELKNKISPTLGETLKDSPGVHSSYFGPVSSSPIIRGLDGPRVKVVQNGLDVSDASRVGPDHIVSTETSTATQIEILRGPATLLYGSGAIGGVVNVVDNRLPYERREETDVEVLYLHDTVSDENTVSLNADGGTGNFVWHVDGFKRKTNNYSLPDGIRHDDIHEEDEHDGDAHLDELDSSFIDANGFTVGMGYVTDDTRFAFSYGKLKSDYGIPGHSHGGHGEEAHEGEDHDEDHDEAHGDEAHGDEAHGEEAHGEEISVFGRLDQDRYQAKIDWLNLDGFFTEVHLHGAYTDYTHAEIEGNEVGTEFFNETFESRLWAKHEPIMGWHGVVGVTMTQSDFSAQGEEAFTPPSDTDVLALFVLEEKRTGNFLWQLGARIEDETIKPEDIEHAHETEEEHDAHELNIDEQSFTAFSLSAGVVYSLADNQTVAFNYARSERGLSAAELFANGPHIGTNTYEVGAFYDIEMHDGDAEIITGAISVKEEISNNLDITYRAQTRHTDFSVSVFYNDVDNYVFQQDTGLFAEDAHAHDEDHADEEMHEEEGEALPIYLFRQQDAKLYGLEMEFDWHISDSLRLDTFADYTRAELDNGEDVPRMPPLRISSALHYELSDWHFELGATYYAKQDKVAPGENETDSYTLVNFAVNYYTSFNDTDMTFFLKGNNVTDQEARVHSSFLKDEAPLPGRGFVMGTRITF</sequence>
<keyword evidence="7 8" id="KW-0998">Cell outer membrane</keyword>
<dbReference type="InterPro" id="IPR037066">
    <property type="entry name" value="Plug_dom_sf"/>
</dbReference>
<dbReference type="InterPro" id="IPR000531">
    <property type="entry name" value="Beta-barrel_TonB"/>
</dbReference>
<dbReference type="PANTHER" id="PTHR30069">
    <property type="entry name" value="TONB-DEPENDENT OUTER MEMBRANE RECEPTOR"/>
    <property type="match status" value="1"/>
</dbReference>
<dbReference type="Gene3D" id="2.40.170.20">
    <property type="entry name" value="TonB-dependent receptor, beta-barrel domain"/>
    <property type="match status" value="1"/>
</dbReference>
<dbReference type="SUPFAM" id="SSF56935">
    <property type="entry name" value="Porins"/>
    <property type="match status" value="1"/>
</dbReference>
<comment type="similarity">
    <text evidence="8 9">Belongs to the TonB-dependent receptor family.</text>
</comment>
<keyword evidence="14" id="KW-0675">Receptor</keyword>
<feature type="compositionally biased region" description="Basic and acidic residues" evidence="10">
    <location>
        <begin position="278"/>
        <end position="287"/>
    </location>
</feature>
<dbReference type="RefSeq" id="WP_263713718.1">
    <property type="nucleotide sequence ID" value="NZ_JAOWKX010000011.1"/>
</dbReference>
<reference evidence="14 15" key="1">
    <citation type="submission" date="2022-10" db="EMBL/GenBank/DDBJ databases">
        <title>Aestuariibacter sp. AA17 isolated from Montipora capitata coral fragment.</title>
        <authorList>
            <person name="Emsley S.A."/>
            <person name="Pfannmuller K.M."/>
            <person name="Loughran R.M."/>
            <person name="Shlafstein M."/>
            <person name="Papke E."/>
            <person name="Saw J.H."/>
            <person name="Ushijima B."/>
            <person name="Videau P."/>
        </authorList>
    </citation>
    <scope>NUCLEOTIDE SEQUENCE [LARGE SCALE GENOMIC DNA]</scope>
    <source>
        <strain evidence="14 15">AA17</strain>
    </source>
</reference>
<feature type="domain" description="TonB-dependent receptor-like beta-barrel" evidence="12">
    <location>
        <begin position="251"/>
        <end position="722"/>
    </location>
</feature>
<evidence type="ECO:0000259" key="13">
    <source>
        <dbReference type="Pfam" id="PF07715"/>
    </source>
</evidence>
<evidence type="ECO:0000313" key="15">
    <source>
        <dbReference type="Proteomes" id="UP001652504"/>
    </source>
</evidence>
<accession>A0ABT3ACM2</accession>
<proteinExistence type="inferred from homology"/>
<feature type="region of interest" description="Disordered" evidence="10">
    <location>
        <begin position="271"/>
        <end position="311"/>
    </location>
</feature>
<comment type="subcellular location">
    <subcellularLocation>
        <location evidence="1 8">Cell outer membrane</location>
        <topology evidence="1 8">Multi-pass membrane protein</topology>
    </subcellularLocation>
</comment>
<evidence type="ECO:0000256" key="5">
    <source>
        <dbReference type="ARBA" id="ARBA00023077"/>
    </source>
</evidence>
<protein>
    <submittedName>
        <fullName evidence="14">TonB-dependent receptor</fullName>
    </submittedName>
</protein>
<keyword evidence="15" id="KW-1185">Reference proteome</keyword>
<dbReference type="PANTHER" id="PTHR30069:SF40">
    <property type="entry name" value="TONB-DEPENDENT RECEPTOR NMB0964-RELATED"/>
    <property type="match status" value="1"/>
</dbReference>
<dbReference type="InterPro" id="IPR012910">
    <property type="entry name" value="Plug_dom"/>
</dbReference>
<name>A0ABT3ACM2_9ALTE</name>
<keyword evidence="2 8" id="KW-0813">Transport</keyword>
<feature type="chain" id="PRO_5047451197" evidence="11">
    <location>
        <begin position="21"/>
        <end position="753"/>
    </location>
</feature>
<dbReference type="InterPro" id="IPR039426">
    <property type="entry name" value="TonB-dep_rcpt-like"/>
</dbReference>
<dbReference type="Proteomes" id="UP001652504">
    <property type="component" value="Unassembled WGS sequence"/>
</dbReference>
<feature type="domain" description="TonB-dependent receptor plug" evidence="13">
    <location>
        <begin position="47"/>
        <end position="151"/>
    </location>
</feature>
<evidence type="ECO:0000256" key="6">
    <source>
        <dbReference type="ARBA" id="ARBA00023136"/>
    </source>
</evidence>
<gene>
    <name evidence="14" type="ORF">OE749_17180</name>
</gene>
<evidence type="ECO:0000259" key="12">
    <source>
        <dbReference type="Pfam" id="PF00593"/>
    </source>
</evidence>
<feature type="signal peptide" evidence="11">
    <location>
        <begin position="1"/>
        <end position="20"/>
    </location>
</feature>
<evidence type="ECO:0000256" key="8">
    <source>
        <dbReference type="PROSITE-ProRule" id="PRU01360"/>
    </source>
</evidence>
<dbReference type="InterPro" id="IPR036942">
    <property type="entry name" value="Beta-barrel_TonB_sf"/>
</dbReference>
<keyword evidence="5 9" id="KW-0798">TonB box</keyword>
<evidence type="ECO:0000313" key="14">
    <source>
        <dbReference type="EMBL" id="MCV2886431.1"/>
    </source>
</evidence>
<evidence type="ECO:0000256" key="11">
    <source>
        <dbReference type="SAM" id="SignalP"/>
    </source>
</evidence>
<evidence type="ECO:0000256" key="1">
    <source>
        <dbReference type="ARBA" id="ARBA00004571"/>
    </source>
</evidence>
<organism evidence="14 15">
    <name type="scientific">Fluctibacter corallii</name>
    <dbReference type="NCBI Taxonomy" id="2984329"/>
    <lineage>
        <taxon>Bacteria</taxon>
        <taxon>Pseudomonadati</taxon>
        <taxon>Pseudomonadota</taxon>
        <taxon>Gammaproteobacteria</taxon>
        <taxon>Alteromonadales</taxon>
        <taxon>Alteromonadaceae</taxon>
        <taxon>Fluctibacter</taxon>
    </lineage>
</organism>